<reference evidence="2 3" key="1">
    <citation type="journal article" date="2017" name="Nat. Commun.">
        <title>Genome assembly with in vitro proximity ligation data and whole-genome triplication in lettuce.</title>
        <authorList>
            <person name="Reyes-Chin-Wo S."/>
            <person name="Wang Z."/>
            <person name="Yang X."/>
            <person name="Kozik A."/>
            <person name="Arikit S."/>
            <person name="Song C."/>
            <person name="Xia L."/>
            <person name="Froenicke L."/>
            <person name="Lavelle D.O."/>
            <person name="Truco M.J."/>
            <person name="Xia R."/>
            <person name="Zhu S."/>
            <person name="Xu C."/>
            <person name="Xu H."/>
            <person name="Xu X."/>
            <person name="Cox K."/>
            <person name="Korf I."/>
            <person name="Meyers B.C."/>
            <person name="Michelmore R.W."/>
        </authorList>
    </citation>
    <scope>NUCLEOTIDE SEQUENCE [LARGE SCALE GENOMIC DNA]</scope>
    <source>
        <strain evidence="3">cv. Salinas</strain>
        <tissue evidence="2">Seedlings</tissue>
    </source>
</reference>
<dbReference type="AlphaFoldDB" id="A0A9R1XTH4"/>
<dbReference type="EMBL" id="NBSK02000003">
    <property type="protein sequence ID" value="KAJ0218762.1"/>
    <property type="molecule type" value="Genomic_DNA"/>
</dbReference>
<dbReference type="Proteomes" id="UP000235145">
    <property type="component" value="Unassembled WGS sequence"/>
</dbReference>
<evidence type="ECO:0000313" key="2">
    <source>
        <dbReference type="EMBL" id="KAJ0218762.1"/>
    </source>
</evidence>
<comment type="caution">
    <text evidence="2">The sequence shown here is derived from an EMBL/GenBank/DDBJ whole genome shotgun (WGS) entry which is preliminary data.</text>
</comment>
<keyword evidence="3" id="KW-1185">Reference proteome</keyword>
<feature type="region of interest" description="Disordered" evidence="1">
    <location>
        <begin position="52"/>
        <end position="72"/>
    </location>
</feature>
<name>A0A9R1XTH4_LACSA</name>
<sequence length="136" mass="15826">MMSKKDMICGSDDKQDSCSGLRGVFIETIYVEFFKDKFSRDVENRSSIIDPSNTRENVIDEPRRSTRDRNEDSLGDDFYSYLVEGTQTKVSRDVIFTINLDDDPKTLTEFIPYRDAPLWTKAMNDEMESVIGNRIW</sequence>
<gene>
    <name evidence="2" type="ORF">LSAT_V11C300108370</name>
</gene>
<evidence type="ECO:0000313" key="3">
    <source>
        <dbReference type="Proteomes" id="UP000235145"/>
    </source>
</evidence>
<feature type="compositionally biased region" description="Basic and acidic residues" evidence="1">
    <location>
        <begin position="57"/>
        <end position="72"/>
    </location>
</feature>
<evidence type="ECO:0000256" key="1">
    <source>
        <dbReference type="SAM" id="MobiDB-lite"/>
    </source>
</evidence>
<accession>A0A9R1XTH4</accession>
<organism evidence="2 3">
    <name type="scientific">Lactuca sativa</name>
    <name type="common">Garden lettuce</name>
    <dbReference type="NCBI Taxonomy" id="4236"/>
    <lineage>
        <taxon>Eukaryota</taxon>
        <taxon>Viridiplantae</taxon>
        <taxon>Streptophyta</taxon>
        <taxon>Embryophyta</taxon>
        <taxon>Tracheophyta</taxon>
        <taxon>Spermatophyta</taxon>
        <taxon>Magnoliopsida</taxon>
        <taxon>eudicotyledons</taxon>
        <taxon>Gunneridae</taxon>
        <taxon>Pentapetalae</taxon>
        <taxon>asterids</taxon>
        <taxon>campanulids</taxon>
        <taxon>Asterales</taxon>
        <taxon>Asteraceae</taxon>
        <taxon>Cichorioideae</taxon>
        <taxon>Cichorieae</taxon>
        <taxon>Lactucinae</taxon>
        <taxon>Lactuca</taxon>
    </lineage>
</organism>
<proteinExistence type="predicted"/>
<protein>
    <submittedName>
        <fullName evidence="2">Uncharacterized protein</fullName>
    </submittedName>
</protein>